<protein>
    <submittedName>
        <fullName evidence="2">Uncharacterized protein</fullName>
    </submittedName>
</protein>
<dbReference type="Proteomes" id="UP000660554">
    <property type="component" value="Unassembled WGS sequence"/>
</dbReference>
<accession>A0ABQ3NNA2</accession>
<reference evidence="3" key="1">
    <citation type="submission" date="2020-09" db="EMBL/GenBank/DDBJ databases">
        <title>Whole genome shotgun sequence of Streptomyces cinnamonensis NBRC 15873.</title>
        <authorList>
            <person name="Komaki H."/>
            <person name="Tamura T."/>
        </authorList>
    </citation>
    <scope>NUCLEOTIDE SEQUENCE [LARGE SCALE GENOMIC DNA]</scope>
    <source>
        <strain evidence="3">NBRC 15873</strain>
    </source>
</reference>
<evidence type="ECO:0000313" key="2">
    <source>
        <dbReference type="EMBL" id="GHI14258.1"/>
    </source>
</evidence>
<dbReference type="EMBL" id="BNDV01000008">
    <property type="protein sequence ID" value="GHI14258.1"/>
    <property type="molecule type" value="Genomic_DNA"/>
</dbReference>
<sequence>MNGPTQAVQERGIHGVAAGGQAHQRVAVVGDRALGRRQVPVRCSECGSLGREQPAQVVVVQDSQVADDTLNGGVQGGCQGFASGHDGRHSQSAGMAARRAERR</sequence>
<feature type="region of interest" description="Disordered" evidence="1">
    <location>
        <begin position="77"/>
        <end position="103"/>
    </location>
</feature>
<evidence type="ECO:0000313" key="3">
    <source>
        <dbReference type="Proteomes" id="UP000660554"/>
    </source>
</evidence>
<keyword evidence="3" id="KW-1185">Reference proteome</keyword>
<organism evidence="2 3">
    <name type="scientific">Streptomyces virginiae</name>
    <name type="common">Streptomyces cinnamonensis</name>
    <dbReference type="NCBI Taxonomy" id="1961"/>
    <lineage>
        <taxon>Bacteria</taxon>
        <taxon>Bacillati</taxon>
        <taxon>Actinomycetota</taxon>
        <taxon>Actinomycetes</taxon>
        <taxon>Kitasatosporales</taxon>
        <taxon>Streptomycetaceae</taxon>
        <taxon>Streptomyces</taxon>
    </lineage>
</organism>
<name>A0ABQ3NNA2_STRVG</name>
<comment type="caution">
    <text evidence="2">The sequence shown here is derived from an EMBL/GenBank/DDBJ whole genome shotgun (WGS) entry which is preliminary data.</text>
</comment>
<proteinExistence type="predicted"/>
<feature type="region of interest" description="Disordered" evidence="1">
    <location>
        <begin position="1"/>
        <end position="21"/>
    </location>
</feature>
<gene>
    <name evidence="2" type="ORF">Scinn_37210</name>
</gene>
<evidence type="ECO:0000256" key="1">
    <source>
        <dbReference type="SAM" id="MobiDB-lite"/>
    </source>
</evidence>